<dbReference type="InterPro" id="IPR015793">
    <property type="entry name" value="Pyrv_Knase_brl"/>
</dbReference>
<evidence type="ECO:0000256" key="5">
    <source>
        <dbReference type="ARBA" id="ARBA00022679"/>
    </source>
</evidence>
<name>A0A7R8WWD1_9CRUS</name>
<evidence type="ECO:0000256" key="11">
    <source>
        <dbReference type="ARBA" id="ARBA00023152"/>
    </source>
</evidence>
<evidence type="ECO:0000256" key="7">
    <source>
        <dbReference type="ARBA" id="ARBA00022741"/>
    </source>
</evidence>
<dbReference type="PANTHER" id="PTHR11817">
    <property type="entry name" value="PYRUVATE KINASE"/>
    <property type="match status" value="1"/>
</dbReference>
<dbReference type="InterPro" id="IPR040442">
    <property type="entry name" value="Pyrv_kinase-like_dom_sf"/>
</dbReference>
<reference evidence="14" key="1">
    <citation type="submission" date="2020-11" db="EMBL/GenBank/DDBJ databases">
        <authorList>
            <person name="Tran Van P."/>
        </authorList>
    </citation>
    <scope>NUCLEOTIDE SEQUENCE</scope>
</reference>
<dbReference type="InterPro" id="IPR001697">
    <property type="entry name" value="Pyr_Knase"/>
</dbReference>
<keyword evidence="5" id="KW-0808">Transferase</keyword>
<evidence type="ECO:0000256" key="6">
    <source>
        <dbReference type="ARBA" id="ARBA00022723"/>
    </source>
</evidence>
<dbReference type="GO" id="GO:0005524">
    <property type="term" value="F:ATP binding"/>
    <property type="evidence" value="ECO:0007669"/>
    <property type="project" value="UniProtKB-KW"/>
</dbReference>
<dbReference type="OrthoDB" id="6428085at2759"/>
<gene>
    <name evidence="14" type="ORF">CTOB1V02_LOCUS17099</name>
</gene>
<keyword evidence="8" id="KW-0418">Kinase</keyword>
<keyword evidence="7" id="KW-0547">Nucleotide-binding</keyword>
<dbReference type="EC" id="2.7.1.40" evidence="4"/>
<organism evidence="14">
    <name type="scientific">Cyprideis torosa</name>
    <dbReference type="NCBI Taxonomy" id="163714"/>
    <lineage>
        <taxon>Eukaryota</taxon>
        <taxon>Metazoa</taxon>
        <taxon>Ecdysozoa</taxon>
        <taxon>Arthropoda</taxon>
        <taxon>Crustacea</taxon>
        <taxon>Oligostraca</taxon>
        <taxon>Ostracoda</taxon>
        <taxon>Podocopa</taxon>
        <taxon>Podocopida</taxon>
        <taxon>Cytherocopina</taxon>
        <taxon>Cytheroidea</taxon>
        <taxon>Cytherideidae</taxon>
        <taxon>Cyprideis</taxon>
    </lineage>
</organism>
<feature type="non-terminal residue" evidence="14">
    <location>
        <position position="106"/>
    </location>
</feature>
<dbReference type="GO" id="GO:0016301">
    <property type="term" value="F:kinase activity"/>
    <property type="evidence" value="ECO:0007669"/>
    <property type="project" value="UniProtKB-KW"/>
</dbReference>
<comment type="similarity">
    <text evidence="3">Belongs to the pyruvate kinase family.</text>
</comment>
<comment type="cofactor">
    <cofactor evidence="1">
        <name>K(+)</name>
        <dbReference type="ChEBI" id="CHEBI:29103"/>
    </cofactor>
</comment>
<evidence type="ECO:0000256" key="1">
    <source>
        <dbReference type="ARBA" id="ARBA00001958"/>
    </source>
</evidence>
<dbReference type="InterPro" id="IPR015813">
    <property type="entry name" value="Pyrv/PenolPyrv_kinase-like_dom"/>
</dbReference>
<evidence type="ECO:0000313" key="14">
    <source>
        <dbReference type="EMBL" id="CAD7239284.1"/>
    </source>
</evidence>
<protein>
    <recommendedName>
        <fullName evidence="4">pyruvate kinase</fullName>
        <ecNumber evidence="4">2.7.1.40</ecNumber>
    </recommendedName>
</protein>
<evidence type="ECO:0000259" key="13">
    <source>
        <dbReference type="Pfam" id="PF00224"/>
    </source>
</evidence>
<dbReference type="SUPFAM" id="SSF51621">
    <property type="entry name" value="Phosphoenolpyruvate/pyruvate domain"/>
    <property type="match status" value="1"/>
</dbReference>
<dbReference type="Pfam" id="PF00224">
    <property type="entry name" value="PK"/>
    <property type="match status" value="1"/>
</dbReference>
<feature type="domain" description="Pyruvate kinase barrel" evidence="13">
    <location>
        <begin position="5"/>
        <end position="101"/>
    </location>
</feature>
<dbReference type="UniPathway" id="UPA00109">
    <property type="reaction ID" value="UER00188"/>
</dbReference>
<keyword evidence="9" id="KW-0067">ATP-binding</keyword>
<evidence type="ECO:0000256" key="8">
    <source>
        <dbReference type="ARBA" id="ARBA00022777"/>
    </source>
</evidence>
<keyword evidence="12" id="KW-0670">Pyruvate</keyword>
<dbReference type="AlphaFoldDB" id="A0A7R8WWD1"/>
<evidence type="ECO:0000256" key="2">
    <source>
        <dbReference type="ARBA" id="ARBA00004997"/>
    </source>
</evidence>
<keyword evidence="11" id="KW-0324">Glycolysis</keyword>
<sequence>MKRQRQAKIIATLGPSSRTAAQIKALYHAGADVFRLNFSHGSHYDHLRSYQIIRQLELEVQSPIGILMDLQGPKLRIGTFVDDSAKLKTGNTFRLDMDDTPGTEER</sequence>
<comment type="pathway">
    <text evidence="2">Carbohydrate degradation; glycolysis; pyruvate from D-glyceraldehyde 3-phosphate: step 5/5.</text>
</comment>
<evidence type="ECO:0000256" key="3">
    <source>
        <dbReference type="ARBA" id="ARBA00008663"/>
    </source>
</evidence>
<evidence type="ECO:0000256" key="4">
    <source>
        <dbReference type="ARBA" id="ARBA00012142"/>
    </source>
</evidence>
<evidence type="ECO:0000256" key="10">
    <source>
        <dbReference type="ARBA" id="ARBA00022842"/>
    </source>
</evidence>
<accession>A0A7R8WWD1</accession>
<keyword evidence="6" id="KW-0479">Metal-binding</keyword>
<dbReference type="EMBL" id="OB720833">
    <property type="protein sequence ID" value="CAD7239284.1"/>
    <property type="molecule type" value="Genomic_DNA"/>
</dbReference>
<evidence type="ECO:0000256" key="9">
    <source>
        <dbReference type="ARBA" id="ARBA00022840"/>
    </source>
</evidence>
<dbReference type="Gene3D" id="3.20.20.60">
    <property type="entry name" value="Phosphoenolpyruvate-binding domains"/>
    <property type="match status" value="1"/>
</dbReference>
<dbReference type="GO" id="GO:0004743">
    <property type="term" value="F:pyruvate kinase activity"/>
    <property type="evidence" value="ECO:0007669"/>
    <property type="project" value="UniProtKB-EC"/>
</dbReference>
<dbReference type="GO" id="GO:0000287">
    <property type="term" value="F:magnesium ion binding"/>
    <property type="evidence" value="ECO:0007669"/>
    <property type="project" value="InterPro"/>
</dbReference>
<dbReference type="InterPro" id="IPR011037">
    <property type="entry name" value="Pyrv_Knase-like_insert_dom_sf"/>
</dbReference>
<dbReference type="GO" id="GO:0030955">
    <property type="term" value="F:potassium ion binding"/>
    <property type="evidence" value="ECO:0007669"/>
    <property type="project" value="InterPro"/>
</dbReference>
<evidence type="ECO:0000256" key="12">
    <source>
        <dbReference type="ARBA" id="ARBA00023317"/>
    </source>
</evidence>
<dbReference type="SUPFAM" id="SSF50800">
    <property type="entry name" value="PK beta-barrel domain-like"/>
    <property type="match status" value="1"/>
</dbReference>
<proteinExistence type="inferred from homology"/>
<keyword evidence="10" id="KW-0460">Magnesium</keyword>